<keyword evidence="9" id="KW-1185">Reference proteome</keyword>
<dbReference type="Proteomes" id="UP001642484">
    <property type="component" value="Unassembled WGS sequence"/>
</dbReference>
<dbReference type="SUPFAM" id="SSF57716">
    <property type="entry name" value="Glucocorticoid receptor-like (DNA-binding domain)"/>
    <property type="match status" value="1"/>
</dbReference>
<dbReference type="EMBL" id="CAXAMN010022788">
    <property type="protein sequence ID" value="CAK9072649.1"/>
    <property type="molecule type" value="Genomic_DNA"/>
</dbReference>
<accession>A0ABP0PC65</accession>
<feature type="compositionally biased region" description="Basic residues" evidence="6">
    <location>
        <begin position="259"/>
        <end position="271"/>
    </location>
</feature>
<proteinExistence type="predicted"/>
<feature type="region of interest" description="Disordered" evidence="6">
    <location>
        <begin position="259"/>
        <end position="333"/>
    </location>
</feature>
<keyword evidence="4" id="KW-0862">Zinc</keyword>
<dbReference type="InterPro" id="IPR001510">
    <property type="entry name" value="Znf_PARP"/>
</dbReference>
<dbReference type="Gene3D" id="1.10.30.10">
    <property type="entry name" value="High mobility group box domain"/>
    <property type="match status" value="1"/>
</dbReference>
<keyword evidence="3" id="KW-0863">Zinc-finger</keyword>
<gene>
    <name evidence="8" type="ORF">CCMP2556_LOCUS35752</name>
</gene>
<dbReference type="InterPro" id="IPR036957">
    <property type="entry name" value="Znf_PARP_sf"/>
</dbReference>
<evidence type="ECO:0000313" key="9">
    <source>
        <dbReference type="Proteomes" id="UP001642484"/>
    </source>
</evidence>
<keyword evidence="5" id="KW-0539">Nucleus</keyword>
<sequence length="532" mass="58172">EGKPLAAVSCHGESKRQRQVRIQRAATKKLRKLSGWNIFQRENLGQSTLNPYQYKAAIKQLSEKWRSLGADEQLAYQVQAEFEQTHRVQAMEQPLPTKGTSESGSAAMIGRRAAKKISVVRLMQNVQKTAAHVSWNNPTQLGSSSGALKIEHLDVEATDQDCASFLQSCVHCNVPLPDTDSDVDSNVDLDISKTELVPCKAAFGLRCKENDFNQVKILVQNFNDKLKENEIRVGDLLHFSTTQTSMLAFFGSQLKRSFAKQKPQKRKRAKAKAKEMKPQSGVEVEEAGDSGGSGSDVETGGSSTSESEFSQIRSRDEEEQEPLPPTKEAEQEAHELELEVQEFEDAQLGQLDTPSPSSNLMPSTSAAGSGASSSSSSMHPAQVAALRVGGAGPGQNEGLQVEVPGHGAAAPGRNQALPQKDVKTFFCQKIGLDDVGLAVSNRSKCYHCSQKIPKDNIRFSWYFSTLRPSNWVHSACLLPLVTAKRDLKDQVIARLRVLLQKAEQPTVPRSPAEANIAFTLRAVLAQINALND</sequence>
<evidence type="ECO:0000256" key="4">
    <source>
        <dbReference type="ARBA" id="ARBA00022833"/>
    </source>
</evidence>
<evidence type="ECO:0000313" key="8">
    <source>
        <dbReference type="EMBL" id="CAK9072649.1"/>
    </source>
</evidence>
<keyword evidence="2" id="KW-0479">Metal-binding</keyword>
<feature type="compositionally biased region" description="Polar residues" evidence="6">
    <location>
        <begin position="350"/>
        <end position="362"/>
    </location>
</feature>
<dbReference type="SMART" id="SM01336">
    <property type="entry name" value="zf-PARP"/>
    <property type="match status" value="1"/>
</dbReference>
<feature type="domain" description="PARP-type" evidence="7">
    <location>
        <begin position="435"/>
        <end position="485"/>
    </location>
</feature>
<name>A0ABP0PC65_9DINO</name>
<evidence type="ECO:0000256" key="5">
    <source>
        <dbReference type="ARBA" id="ARBA00023242"/>
    </source>
</evidence>
<comment type="subcellular location">
    <subcellularLocation>
        <location evidence="1">Nucleus</location>
    </subcellularLocation>
</comment>
<feature type="compositionally biased region" description="Low complexity" evidence="6">
    <location>
        <begin position="363"/>
        <end position="377"/>
    </location>
</feature>
<evidence type="ECO:0000256" key="2">
    <source>
        <dbReference type="ARBA" id="ARBA00022723"/>
    </source>
</evidence>
<feature type="non-terminal residue" evidence="8">
    <location>
        <position position="1"/>
    </location>
</feature>
<evidence type="ECO:0000256" key="6">
    <source>
        <dbReference type="SAM" id="MobiDB-lite"/>
    </source>
</evidence>
<organism evidence="8 9">
    <name type="scientific">Durusdinium trenchii</name>
    <dbReference type="NCBI Taxonomy" id="1381693"/>
    <lineage>
        <taxon>Eukaryota</taxon>
        <taxon>Sar</taxon>
        <taxon>Alveolata</taxon>
        <taxon>Dinophyceae</taxon>
        <taxon>Suessiales</taxon>
        <taxon>Symbiodiniaceae</taxon>
        <taxon>Durusdinium</taxon>
    </lineage>
</organism>
<reference evidence="8 9" key="1">
    <citation type="submission" date="2024-02" db="EMBL/GenBank/DDBJ databases">
        <authorList>
            <person name="Chen Y."/>
            <person name="Shah S."/>
            <person name="Dougan E. K."/>
            <person name="Thang M."/>
            <person name="Chan C."/>
        </authorList>
    </citation>
    <scope>NUCLEOTIDE SEQUENCE [LARGE SCALE GENOMIC DNA]</scope>
</reference>
<evidence type="ECO:0000259" key="7">
    <source>
        <dbReference type="PROSITE" id="PS50064"/>
    </source>
</evidence>
<feature type="region of interest" description="Disordered" evidence="6">
    <location>
        <begin position="349"/>
        <end position="415"/>
    </location>
</feature>
<comment type="caution">
    <text evidence="8">The sequence shown here is derived from an EMBL/GenBank/DDBJ whole genome shotgun (WGS) entry which is preliminary data.</text>
</comment>
<evidence type="ECO:0000256" key="3">
    <source>
        <dbReference type="ARBA" id="ARBA00022771"/>
    </source>
</evidence>
<evidence type="ECO:0000256" key="1">
    <source>
        <dbReference type="ARBA" id="ARBA00004123"/>
    </source>
</evidence>
<dbReference type="SUPFAM" id="SSF47095">
    <property type="entry name" value="HMG-box"/>
    <property type="match status" value="1"/>
</dbReference>
<protein>
    <recommendedName>
        <fullName evidence="7">PARP-type domain-containing protein</fullName>
    </recommendedName>
</protein>
<feature type="compositionally biased region" description="Low complexity" evidence="6">
    <location>
        <begin position="295"/>
        <end position="308"/>
    </location>
</feature>
<dbReference type="PROSITE" id="PS50064">
    <property type="entry name" value="ZF_PARP_2"/>
    <property type="match status" value="1"/>
</dbReference>
<dbReference type="Gene3D" id="3.30.1740.10">
    <property type="entry name" value="Zinc finger, PARP-type"/>
    <property type="match status" value="1"/>
</dbReference>
<dbReference type="InterPro" id="IPR036910">
    <property type="entry name" value="HMG_box_dom_sf"/>
</dbReference>